<comment type="caution">
    <text evidence="1">The sequence shown here is derived from an EMBL/GenBank/DDBJ whole genome shotgun (WGS) entry which is preliminary data.</text>
</comment>
<dbReference type="SUPFAM" id="SSF56399">
    <property type="entry name" value="ADP-ribosylation"/>
    <property type="match status" value="1"/>
</dbReference>
<proteinExistence type="predicted"/>
<accession>A0A369T4F2</accession>
<dbReference type="InterPro" id="IPR009297">
    <property type="entry name" value="DUF952"/>
</dbReference>
<organism evidence="1 2">
    <name type="scientific">Ferruginivarius sediminum</name>
    <dbReference type="NCBI Taxonomy" id="2661937"/>
    <lineage>
        <taxon>Bacteria</taxon>
        <taxon>Pseudomonadati</taxon>
        <taxon>Pseudomonadota</taxon>
        <taxon>Alphaproteobacteria</taxon>
        <taxon>Rhodospirillales</taxon>
        <taxon>Rhodospirillaceae</taxon>
        <taxon>Ferruginivarius</taxon>
    </lineage>
</organism>
<evidence type="ECO:0000313" key="1">
    <source>
        <dbReference type="EMBL" id="RDD60199.1"/>
    </source>
</evidence>
<evidence type="ECO:0000313" key="2">
    <source>
        <dbReference type="Proteomes" id="UP000253941"/>
    </source>
</evidence>
<protein>
    <submittedName>
        <fullName evidence="1">DUF952 domain-containing protein</fullName>
    </submittedName>
</protein>
<name>A0A369T4F2_9PROT</name>
<dbReference type="Proteomes" id="UP000253941">
    <property type="component" value="Unassembled WGS sequence"/>
</dbReference>
<gene>
    <name evidence="1" type="ORF">DRB17_19300</name>
</gene>
<dbReference type="AlphaFoldDB" id="A0A369T4F2"/>
<reference evidence="1 2" key="1">
    <citation type="submission" date="2018-07" db="EMBL/GenBank/DDBJ databases">
        <title>Venubactetium sediminum gen. nov., sp. nov., isolated from a marine solar saltern.</title>
        <authorList>
            <person name="Wang S."/>
        </authorList>
    </citation>
    <scope>NUCLEOTIDE SEQUENCE [LARGE SCALE GENOMIC DNA]</scope>
    <source>
        <strain evidence="1 2">WD2A32</strain>
    </source>
</reference>
<dbReference type="Pfam" id="PF06108">
    <property type="entry name" value="DUF952"/>
    <property type="match status" value="1"/>
</dbReference>
<dbReference type="PANTHER" id="PTHR34129">
    <property type="entry name" value="BLR1139 PROTEIN"/>
    <property type="match status" value="1"/>
</dbReference>
<dbReference type="Gene3D" id="3.20.170.20">
    <property type="entry name" value="Protein of unknown function DUF952"/>
    <property type="match status" value="1"/>
</dbReference>
<dbReference type="PANTHER" id="PTHR34129:SF1">
    <property type="entry name" value="DUF952 DOMAIN-CONTAINING PROTEIN"/>
    <property type="match status" value="1"/>
</dbReference>
<keyword evidence="2" id="KW-1185">Reference proteome</keyword>
<dbReference type="RefSeq" id="WP_114583865.1">
    <property type="nucleotide sequence ID" value="NZ_QPMH01000036.1"/>
</dbReference>
<dbReference type="EMBL" id="QPMH01000036">
    <property type="protein sequence ID" value="RDD60199.1"/>
    <property type="molecule type" value="Genomic_DNA"/>
</dbReference>
<sequence>MTGQRIYHICQRTAWEAARREGAYRGSDLDLRDGFIHFSTAAQAVETAKVHLAGQDGLVLLEVDPAALGDALRWEASRGGQAFPHLYAALPVAAVVAVHDLPLGPDGRHIFPPL</sequence>